<dbReference type="Proteomes" id="UP001221142">
    <property type="component" value="Unassembled WGS sequence"/>
</dbReference>
<accession>A0AAD7FQ59</accession>
<dbReference type="EMBL" id="JARKIF010000006">
    <property type="protein sequence ID" value="KAJ7636690.1"/>
    <property type="molecule type" value="Genomic_DNA"/>
</dbReference>
<reference evidence="1" key="1">
    <citation type="submission" date="2023-03" db="EMBL/GenBank/DDBJ databases">
        <title>Massive genome expansion in bonnet fungi (Mycena s.s.) driven by repeated elements and novel gene families across ecological guilds.</title>
        <authorList>
            <consortium name="Lawrence Berkeley National Laboratory"/>
            <person name="Harder C.B."/>
            <person name="Miyauchi S."/>
            <person name="Viragh M."/>
            <person name="Kuo A."/>
            <person name="Thoen E."/>
            <person name="Andreopoulos B."/>
            <person name="Lu D."/>
            <person name="Skrede I."/>
            <person name="Drula E."/>
            <person name="Henrissat B."/>
            <person name="Morin E."/>
            <person name="Kohler A."/>
            <person name="Barry K."/>
            <person name="LaButti K."/>
            <person name="Morin E."/>
            <person name="Salamov A."/>
            <person name="Lipzen A."/>
            <person name="Mereny Z."/>
            <person name="Hegedus B."/>
            <person name="Baldrian P."/>
            <person name="Stursova M."/>
            <person name="Weitz H."/>
            <person name="Taylor A."/>
            <person name="Grigoriev I.V."/>
            <person name="Nagy L.G."/>
            <person name="Martin F."/>
            <person name="Kauserud H."/>
        </authorList>
    </citation>
    <scope>NUCLEOTIDE SEQUENCE</scope>
    <source>
        <strain evidence="1">9284</strain>
    </source>
</reference>
<sequence length="172" mass="19850">MLGRRRRRRRRVSQVHCMLRPRRILVLERAARCYRPLEYRIKSVVELAIIAIASPLIRSMDDLDQVAKYMGCIQYLLCLHTFSSCNNHKVTFCSETDHQTYFPKEPMQTSGAHIDVAYGSQIGAPDRPSVYHQSASPTFPRLRPPINPESRWPVLNSTIVRTPFAMLVNDKP</sequence>
<gene>
    <name evidence="1" type="ORF">FB45DRAFT_448994</name>
</gene>
<name>A0AAD7FQ59_9AGAR</name>
<evidence type="ECO:0000313" key="1">
    <source>
        <dbReference type="EMBL" id="KAJ7636690.1"/>
    </source>
</evidence>
<evidence type="ECO:0000313" key="2">
    <source>
        <dbReference type="Proteomes" id="UP001221142"/>
    </source>
</evidence>
<dbReference type="AlphaFoldDB" id="A0AAD7FQ59"/>
<organism evidence="1 2">
    <name type="scientific">Roridomyces roridus</name>
    <dbReference type="NCBI Taxonomy" id="1738132"/>
    <lineage>
        <taxon>Eukaryota</taxon>
        <taxon>Fungi</taxon>
        <taxon>Dikarya</taxon>
        <taxon>Basidiomycota</taxon>
        <taxon>Agaricomycotina</taxon>
        <taxon>Agaricomycetes</taxon>
        <taxon>Agaricomycetidae</taxon>
        <taxon>Agaricales</taxon>
        <taxon>Marasmiineae</taxon>
        <taxon>Mycenaceae</taxon>
        <taxon>Roridomyces</taxon>
    </lineage>
</organism>
<protein>
    <submittedName>
        <fullName evidence="1">Uncharacterized protein</fullName>
    </submittedName>
</protein>
<proteinExistence type="predicted"/>
<comment type="caution">
    <text evidence="1">The sequence shown here is derived from an EMBL/GenBank/DDBJ whole genome shotgun (WGS) entry which is preliminary data.</text>
</comment>
<keyword evidence="2" id="KW-1185">Reference proteome</keyword>